<dbReference type="Proteomes" id="UP000295726">
    <property type="component" value="Unassembled WGS sequence"/>
</dbReference>
<dbReference type="EMBL" id="SLZZ01000024">
    <property type="protein sequence ID" value="TCS76416.1"/>
    <property type="molecule type" value="Genomic_DNA"/>
</dbReference>
<proteinExistence type="predicted"/>
<reference evidence="1 2" key="1">
    <citation type="submission" date="2019-03" db="EMBL/GenBank/DDBJ databases">
        <title>Genomic Encyclopedia of Type Strains, Phase IV (KMG-IV): sequencing the most valuable type-strain genomes for metagenomic binning, comparative biology and taxonomic classification.</title>
        <authorList>
            <person name="Goeker M."/>
        </authorList>
    </citation>
    <scope>NUCLEOTIDE SEQUENCE [LARGE SCALE GENOMIC DNA]</scope>
    <source>
        <strain evidence="1 2">DSM 29489</strain>
    </source>
</reference>
<name>A0A4R3K2E3_9FIRM</name>
<keyword evidence="2" id="KW-1185">Reference proteome</keyword>
<protein>
    <submittedName>
        <fullName evidence="1">Uncharacterized protein</fullName>
    </submittedName>
</protein>
<evidence type="ECO:0000313" key="1">
    <source>
        <dbReference type="EMBL" id="TCS76416.1"/>
    </source>
</evidence>
<accession>A0A4R3K2E3</accession>
<gene>
    <name evidence="1" type="ORF">EDD59_12432</name>
</gene>
<dbReference type="OrthoDB" id="2048715at2"/>
<sequence>MKIMDRIESRERCAEAGWYAYDYLFDEQMKPEFIRRLHPLGNFVYLSMLAKPFFKVESDYFLIKGIEGDNFFRIAVHEAHQEVLEIIEEFIEGIV</sequence>
<organism evidence="1 2">
    <name type="scientific">Muricomes intestini</name>
    <dbReference type="NCBI Taxonomy" id="1796634"/>
    <lineage>
        <taxon>Bacteria</taxon>
        <taxon>Bacillati</taxon>
        <taxon>Bacillota</taxon>
        <taxon>Clostridia</taxon>
        <taxon>Lachnospirales</taxon>
        <taxon>Lachnospiraceae</taxon>
        <taxon>Muricomes</taxon>
    </lineage>
</organism>
<dbReference type="AlphaFoldDB" id="A0A4R3K2E3"/>
<evidence type="ECO:0000313" key="2">
    <source>
        <dbReference type="Proteomes" id="UP000295726"/>
    </source>
</evidence>
<comment type="caution">
    <text evidence="1">The sequence shown here is derived from an EMBL/GenBank/DDBJ whole genome shotgun (WGS) entry which is preliminary data.</text>
</comment>